<evidence type="ECO:0000313" key="2">
    <source>
        <dbReference type="EMBL" id="CUT98774.1"/>
    </source>
</evidence>
<accession>A0A068Y865</accession>
<dbReference type="EMBL" id="LN902845">
    <property type="protein sequence ID" value="CUT98774.1"/>
    <property type="molecule type" value="Genomic_DNA"/>
</dbReference>
<feature type="region of interest" description="Disordered" evidence="1">
    <location>
        <begin position="54"/>
        <end position="78"/>
    </location>
</feature>
<evidence type="ECO:0000313" key="3">
    <source>
        <dbReference type="Proteomes" id="UP000017246"/>
    </source>
</evidence>
<evidence type="ECO:0000256" key="1">
    <source>
        <dbReference type="SAM" id="MobiDB-lite"/>
    </source>
</evidence>
<dbReference type="Proteomes" id="UP000017246">
    <property type="component" value="Unassembled WGS sequence"/>
</dbReference>
<reference evidence="2" key="2">
    <citation type="submission" date="2015-11" db="EMBL/GenBank/DDBJ databases">
        <authorList>
            <person name="Zhang Y."/>
            <person name="Guo Z."/>
        </authorList>
    </citation>
    <scope>NUCLEOTIDE SEQUENCE</scope>
</reference>
<sequence length="91" mass="10155">MRTELSEHLLLLPHAAPSPMRDSWRLGGELKFVEGKMESQLPAVHHLSTETITRKVPQTPTPMTAPNRHKPANSFADVFSPDCHPGGAYYH</sequence>
<dbReference type="AlphaFoldDB" id="A0A068Y865"/>
<organism evidence="2 3">
    <name type="scientific">Echinococcus multilocularis</name>
    <name type="common">Fox tapeworm</name>
    <dbReference type="NCBI Taxonomy" id="6211"/>
    <lineage>
        <taxon>Eukaryota</taxon>
        <taxon>Metazoa</taxon>
        <taxon>Spiralia</taxon>
        <taxon>Lophotrochozoa</taxon>
        <taxon>Platyhelminthes</taxon>
        <taxon>Cestoda</taxon>
        <taxon>Eucestoda</taxon>
        <taxon>Cyclophyllidea</taxon>
        <taxon>Taeniidae</taxon>
        <taxon>Echinococcus</taxon>
    </lineage>
</organism>
<reference evidence="2" key="1">
    <citation type="journal article" date="2013" name="Nature">
        <title>The genomes of four tapeworm species reveal adaptations to parasitism.</title>
        <authorList>
            <person name="Tsai I.J."/>
            <person name="Zarowiecki M."/>
            <person name="Holroyd N."/>
            <person name="Garciarrubio A."/>
            <person name="Sanchez-Flores A."/>
            <person name="Brooks K.L."/>
            <person name="Tracey A."/>
            <person name="Bobes R.J."/>
            <person name="Fragoso G."/>
            <person name="Sciutto E."/>
            <person name="Aslett M."/>
            <person name="Beasley H."/>
            <person name="Bennett H.M."/>
            <person name="Cai J."/>
            <person name="Camicia F."/>
            <person name="Clark R."/>
            <person name="Cucher M."/>
            <person name="De Silva N."/>
            <person name="Day T.A."/>
            <person name="Deplazes P."/>
            <person name="Estrada K."/>
            <person name="Fernandez C."/>
            <person name="Holland P.W."/>
            <person name="Hou J."/>
            <person name="Hu S."/>
            <person name="Huckvale T."/>
            <person name="Hung S.S."/>
            <person name="Kamenetzky L."/>
            <person name="Keane J.A."/>
            <person name="Kiss F."/>
            <person name="Koziol U."/>
            <person name="Lambert O."/>
            <person name="Liu K."/>
            <person name="Luo X."/>
            <person name="Luo Y."/>
            <person name="Macchiaroli N."/>
            <person name="Nichol S."/>
            <person name="Paps J."/>
            <person name="Parkinson J."/>
            <person name="Pouchkina-Stantcheva N."/>
            <person name="Riddiford N."/>
            <person name="Rosenzvit M."/>
            <person name="Salinas G."/>
            <person name="Wasmuth J.D."/>
            <person name="Zamanian M."/>
            <person name="Zheng Y."/>
            <person name="Cai X."/>
            <person name="Soberon X."/>
            <person name="Olson P.D."/>
            <person name="Laclette J.P."/>
            <person name="Brehm K."/>
            <person name="Berriman M."/>
            <person name="Garciarrubio A."/>
            <person name="Bobes R.J."/>
            <person name="Fragoso G."/>
            <person name="Sanchez-Flores A."/>
            <person name="Estrada K."/>
            <person name="Cevallos M.A."/>
            <person name="Morett E."/>
            <person name="Gonzalez V."/>
            <person name="Portillo T."/>
            <person name="Ochoa-Leyva A."/>
            <person name="Jose M.V."/>
            <person name="Sciutto E."/>
            <person name="Landa A."/>
            <person name="Jimenez L."/>
            <person name="Valdes V."/>
            <person name="Carrero J.C."/>
            <person name="Larralde C."/>
            <person name="Morales-Montor J."/>
            <person name="Limon-Lason J."/>
            <person name="Soberon X."/>
            <person name="Laclette J.P."/>
        </authorList>
    </citation>
    <scope>NUCLEOTIDE SEQUENCE [LARGE SCALE GENOMIC DNA]</scope>
</reference>
<keyword evidence="3" id="KW-1185">Reference proteome</keyword>
<name>A0A068Y865_ECHMU</name>
<protein>
    <submittedName>
        <fullName evidence="2">Expressed protein</fullName>
    </submittedName>
</protein>
<proteinExistence type="predicted"/>